<sequence length="159" mass="18586">PLERERAAHPTFREELSSLPNSANKRLKTLLEKSCRRLLAGRRMSVDGAPLASIRALRAHFSRERDVLDCGRDLPLRRDRDRPGGRRRRLADKSSRNSKRGDLAAKPWVWDKRLLTRYISIEDTWCKCARFVLTLPLLFKHLYLVRVRNSKIQRPESSD</sequence>
<evidence type="ECO:0000256" key="1">
    <source>
        <dbReference type="SAM" id="MobiDB-lite"/>
    </source>
</evidence>
<feature type="non-terminal residue" evidence="2">
    <location>
        <position position="1"/>
    </location>
</feature>
<keyword evidence="3" id="KW-1185">Reference proteome</keyword>
<comment type="caution">
    <text evidence="2">The sequence shown here is derived from an EMBL/GenBank/DDBJ whole genome shotgun (WGS) entry which is preliminary data.</text>
</comment>
<evidence type="ECO:0000313" key="3">
    <source>
        <dbReference type="Proteomes" id="UP001497382"/>
    </source>
</evidence>
<dbReference type="EMBL" id="CAXIEN010000187">
    <property type="protein sequence ID" value="CAL1285108.1"/>
    <property type="molecule type" value="Genomic_DNA"/>
</dbReference>
<evidence type="ECO:0000313" key="2">
    <source>
        <dbReference type="EMBL" id="CAL1285108.1"/>
    </source>
</evidence>
<accession>A0AAV2AQN9</accession>
<protein>
    <submittedName>
        <fullName evidence="2">Uncharacterized protein</fullName>
    </submittedName>
</protein>
<proteinExistence type="predicted"/>
<reference evidence="2 3" key="1">
    <citation type="submission" date="2024-04" db="EMBL/GenBank/DDBJ databases">
        <authorList>
            <person name="Rising A."/>
            <person name="Reimegard J."/>
            <person name="Sonavane S."/>
            <person name="Akerstrom W."/>
            <person name="Nylinder S."/>
            <person name="Hedman E."/>
            <person name="Kallberg Y."/>
        </authorList>
    </citation>
    <scope>NUCLEOTIDE SEQUENCE [LARGE SCALE GENOMIC DNA]</scope>
</reference>
<organism evidence="2 3">
    <name type="scientific">Larinioides sclopetarius</name>
    <dbReference type="NCBI Taxonomy" id="280406"/>
    <lineage>
        <taxon>Eukaryota</taxon>
        <taxon>Metazoa</taxon>
        <taxon>Ecdysozoa</taxon>
        <taxon>Arthropoda</taxon>
        <taxon>Chelicerata</taxon>
        <taxon>Arachnida</taxon>
        <taxon>Araneae</taxon>
        <taxon>Araneomorphae</taxon>
        <taxon>Entelegynae</taxon>
        <taxon>Araneoidea</taxon>
        <taxon>Araneidae</taxon>
        <taxon>Larinioides</taxon>
    </lineage>
</organism>
<gene>
    <name evidence="2" type="ORF">LARSCL_LOCUS13525</name>
</gene>
<name>A0AAV2AQN9_9ARAC</name>
<feature type="region of interest" description="Disordered" evidence="1">
    <location>
        <begin position="78"/>
        <end position="99"/>
    </location>
</feature>
<dbReference type="AlphaFoldDB" id="A0AAV2AQN9"/>
<dbReference type="Proteomes" id="UP001497382">
    <property type="component" value="Unassembled WGS sequence"/>
</dbReference>